<dbReference type="CDD" id="cd02068">
    <property type="entry name" value="radical_SAM_B12_BD"/>
    <property type="match status" value="1"/>
</dbReference>
<keyword evidence="5" id="KW-0479">Metal-binding</keyword>
<feature type="domain" description="Radical SAM core" evidence="9">
    <location>
        <begin position="216"/>
        <end position="435"/>
    </location>
</feature>
<reference evidence="11" key="2">
    <citation type="journal article" date="2024" name="Nature">
        <title>Anoxygenic phototroph of the Chloroflexota uses a type I reaction centre.</title>
        <authorList>
            <person name="Tsuji J.M."/>
            <person name="Shaw N.A."/>
            <person name="Nagashima S."/>
            <person name="Venkiteswaran J.J."/>
            <person name="Schiff S.L."/>
            <person name="Watanabe T."/>
            <person name="Fukui M."/>
            <person name="Hanada S."/>
            <person name="Tank M."/>
            <person name="Neufeld J.D."/>
        </authorList>
    </citation>
    <scope>NUCLEOTIDE SEQUENCE</scope>
    <source>
        <strain evidence="11">L227-S17</strain>
    </source>
</reference>
<dbReference type="Gene3D" id="3.40.50.280">
    <property type="entry name" value="Cobalamin-binding domain"/>
    <property type="match status" value="1"/>
</dbReference>
<dbReference type="Pfam" id="PF02310">
    <property type="entry name" value="B12-binding"/>
    <property type="match status" value="1"/>
</dbReference>
<dbReference type="SMART" id="SM00729">
    <property type="entry name" value="Elp3"/>
    <property type="match status" value="1"/>
</dbReference>
<evidence type="ECO:0000256" key="7">
    <source>
        <dbReference type="ARBA" id="ARBA00023014"/>
    </source>
</evidence>
<dbReference type="PROSITE" id="PS51332">
    <property type="entry name" value="B12_BINDING"/>
    <property type="match status" value="1"/>
</dbReference>
<reference evidence="10 12" key="1">
    <citation type="submission" date="2020-06" db="EMBL/GenBank/DDBJ databases">
        <title>Anoxygenic phototrophic Chloroflexota member uses a Type I reaction center.</title>
        <authorList>
            <person name="Tsuji J.M."/>
            <person name="Shaw N.A."/>
            <person name="Nagashima S."/>
            <person name="Venkiteswaran J."/>
            <person name="Schiff S.L."/>
            <person name="Hanada S."/>
            <person name="Tank M."/>
            <person name="Neufeld J.D."/>
        </authorList>
    </citation>
    <scope>NUCLEOTIDE SEQUENCE [LARGE SCALE GENOMIC DNA]</scope>
    <source>
        <strain evidence="10">L227-S17</strain>
    </source>
</reference>
<evidence type="ECO:0000256" key="4">
    <source>
        <dbReference type="ARBA" id="ARBA00022691"/>
    </source>
</evidence>
<dbReference type="InterPro" id="IPR006158">
    <property type="entry name" value="Cobalamin-bd"/>
</dbReference>
<dbReference type="Proteomes" id="UP000521676">
    <property type="component" value="Unassembled WGS sequence"/>
</dbReference>
<evidence type="ECO:0000259" key="9">
    <source>
        <dbReference type="PROSITE" id="PS51918"/>
    </source>
</evidence>
<dbReference type="SFLD" id="SFLDG01082">
    <property type="entry name" value="B12-binding_domain_containing"/>
    <property type="match status" value="1"/>
</dbReference>
<evidence type="ECO:0000313" key="10">
    <source>
        <dbReference type="EMBL" id="NWJ46715.1"/>
    </source>
</evidence>
<dbReference type="PANTHER" id="PTHR43409">
    <property type="entry name" value="ANAEROBIC MAGNESIUM-PROTOPORPHYRIN IX MONOMETHYL ESTER CYCLASE-RELATED"/>
    <property type="match status" value="1"/>
</dbReference>
<dbReference type="GO" id="GO:0003824">
    <property type="term" value="F:catalytic activity"/>
    <property type="evidence" value="ECO:0007669"/>
    <property type="project" value="InterPro"/>
</dbReference>
<evidence type="ECO:0000313" key="12">
    <source>
        <dbReference type="Proteomes" id="UP000521676"/>
    </source>
</evidence>
<keyword evidence="2" id="KW-0489">Methyltransferase</keyword>
<evidence type="ECO:0000256" key="6">
    <source>
        <dbReference type="ARBA" id="ARBA00023004"/>
    </source>
</evidence>
<dbReference type="Proteomes" id="UP001431572">
    <property type="component" value="Chromosome 1"/>
</dbReference>
<evidence type="ECO:0000259" key="8">
    <source>
        <dbReference type="PROSITE" id="PS51332"/>
    </source>
</evidence>
<evidence type="ECO:0000256" key="1">
    <source>
        <dbReference type="ARBA" id="ARBA00001966"/>
    </source>
</evidence>
<dbReference type="InterPro" id="IPR006638">
    <property type="entry name" value="Elp3/MiaA/NifB-like_rSAM"/>
</dbReference>
<keyword evidence="3" id="KW-0808">Transferase</keyword>
<proteinExistence type="predicted"/>
<evidence type="ECO:0000256" key="2">
    <source>
        <dbReference type="ARBA" id="ARBA00022603"/>
    </source>
</evidence>
<dbReference type="GO" id="GO:0051539">
    <property type="term" value="F:4 iron, 4 sulfur cluster binding"/>
    <property type="evidence" value="ECO:0007669"/>
    <property type="project" value="UniProtKB-KW"/>
</dbReference>
<sequence length="476" mass="54446">MKTHSQYTSLPLASLLDESKPARSLHVHFINPPVPTLDKSYAKLLTFNTIPLALLYPATVLKQAGHHVTINDVKSGEKLQIPRSAHIVGITTDTVRYYDAIAIARLAKKMGKIVVMGGNHVTFDTEKTLRTGVVDFIVRGEGDVTILNLVNALSQKDGCDPHTINGVSWYNKKEDVVVNNPAGHWIQDLDALPLPDHSILNNMELYRKKGFNRFGKLGKPQFQISGSRGCPYECSFCIVTSVYGAKWRHRSPDSILHEVQQALKLGFDTIFFTDDIFSINYKRTMEFCEEVLRRNMKFSWTCQCSCDSIAKHPDMVELMARAGCEAVLLGVESMDESALTLYRKRATVDNNFEAVKNLKKHNIISLASTIVGTPQETHESINRNFGYLMELAPEMLWVNILTPYIGTDDWELYQDRIFDRNWQHYDVYHSVMKLDNLSPSEVEFAQRRMMTMYYTRPKYMFRTLPNLFNKQLWSNN</sequence>
<dbReference type="SUPFAM" id="SSF102114">
    <property type="entry name" value="Radical SAM enzymes"/>
    <property type="match status" value="1"/>
</dbReference>
<keyword evidence="7" id="KW-0411">Iron-sulfur</keyword>
<dbReference type="PANTHER" id="PTHR43409:SF7">
    <property type="entry name" value="BLL1977 PROTEIN"/>
    <property type="match status" value="1"/>
</dbReference>
<dbReference type="Gene3D" id="3.80.30.20">
    <property type="entry name" value="tm_1862 like domain"/>
    <property type="match status" value="1"/>
</dbReference>
<evidence type="ECO:0000313" key="11">
    <source>
        <dbReference type="EMBL" id="WJW66086.1"/>
    </source>
</evidence>
<dbReference type="GO" id="GO:0031419">
    <property type="term" value="F:cobalamin binding"/>
    <property type="evidence" value="ECO:0007669"/>
    <property type="project" value="InterPro"/>
</dbReference>
<keyword evidence="13" id="KW-1185">Reference proteome</keyword>
<dbReference type="InterPro" id="IPR034466">
    <property type="entry name" value="Methyltransferase_Class_B"/>
</dbReference>
<dbReference type="InterPro" id="IPR023404">
    <property type="entry name" value="rSAM_horseshoe"/>
</dbReference>
<dbReference type="SFLD" id="SFLDG01123">
    <property type="entry name" value="methyltransferase_(Class_B)"/>
    <property type="match status" value="1"/>
</dbReference>
<name>A0A8T7M3R6_9CHLR</name>
<dbReference type="EMBL" id="JACATZ010000001">
    <property type="protein sequence ID" value="NWJ46715.1"/>
    <property type="molecule type" value="Genomic_DNA"/>
</dbReference>
<evidence type="ECO:0000256" key="3">
    <source>
        <dbReference type="ARBA" id="ARBA00022679"/>
    </source>
</evidence>
<dbReference type="Pfam" id="PF04055">
    <property type="entry name" value="Radical_SAM"/>
    <property type="match status" value="1"/>
</dbReference>
<dbReference type="RefSeq" id="WP_341467965.1">
    <property type="nucleotide sequence ID" value="NZ_CP128399.1"/>
</dbReference>
<dbReference type="InterPro" id="IPR058240">
    <property type="entry name" value="rSAM_sf"/>
</dbReference>
<keyword evidence="4" id="KW-0949">S-adenosyl-L-methionine</keyword>
<dbReference type="InterPro" id="IPR051198">
    <property type="entry name" value="BchE-like"/>
</dbReference>
<protein>
    <submittedName>
        <fullName evidence="10 11">Radical SAM protein</fullName>
    </submittedName>
</protein>
<comment type="cofactor">
    <cofactor evidence="1">
        <name>[4Fe-4S] cluster</name>
        <dbReference type="ChEBI" id="CHEBI:49883"/>
    </cofactor>
</comment>
<gene>
    <name evidence="10" type="ORF">HXX08_12620</name>
    <name evidence="11" type="ORF">OZ401_001870</name>
</gene>
<organism evidence="10 12">
    <name type="scientific">Candidatus Chlorohelix allophototropha</name>
    <dbReference type="NCBI Taxonomy" id="3003348"/>
    <lineage>
        <taxon>Bacteria</taxon>
        <taxon>Bacillati</taxon>
        <taxon>Chloroflexota</taxon>
        <taxon>Chloroflexia</taxon>
        <taxon>Candidatus Chloroheliales</taxon>
        <taxon>Candidatus Chloroheliaceae</taxon>
        <taxon>Candidatus Chlorohelix</taxon>
    </lineage>
</organism>
<dbReference type="PROSITE" id="PS51918">
    <property type="entry name" value="RADICAL_SAM"/>
    <property type="match status" value="1"/>
</dbReference>
<evidence type="ECO:0000313" key="13">
    <source>
        <dbReference type="Proteomes" id="UP001431572"/>
    </source>
</evidence>
<dbReference type="AlphaFoldDB" id="A0A8T7M3R6"/>
<feature type="domain" description="B12-binding" evidence="8">
    <location>
        <begin position="85"/>
        <end position="160"/>
    </location>
</feature>
<dbReference type="GO" id="GO:0046872">
    <property type="term" value="F:metal ion binding"/>
    <property type="evidence" value="ECO:0007669"/>
    <property type="project" value="UniProtKB-KW"/>
</dbReference>
<keyword evidence="6" id="KW-0408">Iron</keyword>
<dbReference type="EMBL" id="CP128399">
    <property type="protein sequence ID" value="WJW66086.1"/>
    <property type="molecule type" value="Genomic_DNA"/>
</dbReference>
<accession>A0A8T7M3R6</accession>
<evidence type="ECO:0000256" key="5">
    <source>
        <dbReference type="ARBA" id="ARBA00022723"/>
    </source>
</evidence>
<dbReference type="InterPro" id="IPR007197">
    <property type="entry name" value="rSAM"/>
</dbReference>
<dbReference type="CDD" id="cd01335">
    <property type="entry name" value="Radical_SAM"/>
    <property type="match status" value="1"/>
</dbReference>
<dbReference type="SFLD" id="SFLDS00029">
    <property type="entry name" value="Radical_SAM"/>
    <property type="match status" value="1"/>
</dbReference>